<dbReference type="KEGG" id="fbm:MQE35_06785"/>
<sequence>MPAQVFFLYFPIQGKKVISCKLPAHNKTGNTSYDFKDGANTNDEYQYDENGNMVSDTNKWITSVEYNHPVLQSLPT</sequence>
<dbReference type="AlphaFoldDB" id="A0A9E7A357"/>
<protein>
    <submittedName>
        <fullName evidence="1">Uncharacterized protein</fullName>
    </submittedName>
</protein>
<organism evidence="1 2">
    <name type="scientific">Abyssalbus ytuae</name>
    <dbReference type="NCBI Taxonomy" id="2926907"/>
    <lineage>
        <taxon>Bacteria</taxon>
        <taxon>Pseudomonadati</taxon>
        <taxon>Bacteroidota</taxon>
        <taxon>Flavobacteriia</taxon>
        <taxon>Flavobacteriales</taxon>
        <taxon>Flavobacteriaceae</taxon>
        <taxon>Abyssalbus</taxon>
    </lineage>
</organism>
<name>A0A9E7A357_9FLAO</name>
<evidence type="ECO:0000313" key="1">
    <source>
        <dbReference type="EMBL" id="UOB18996.1"/>
    </source>
</evidence>
<gene>
    <name evidence="1" type="ORF">MQE35_06785</name>
</gene>
<accession>A0A9E7A357</accession>
<dbReference type="RefSeq" id="WP_255845613.1">
    <property type="nucleotide sequence ID" value="NZ_CP094358.1"/>
</dbReference>
<keyword evidence="2" id="KW-1185">Reference proteome</keyword>
<proteinExistence type="predicted"/>
<dbReference type="Proteomes" id="UP000831290">
    <property type="component" value="Chromosome"/>
</dbReference>
<evidence type="ECO:0000313" key="2">
    <source>
        <dbReference type="Proteomes" id="UP000831290"/>
    </source>
</evidence>
<reference evidence="1" key="1">
    <citation type="submission" date="2022-03" db="EMBL/GenBank/DDBJ databases">
        <title>Description of Abyssus ytuae gen. nov., sp. nov., a novel member of the family Flavobacteriaceae isolated from the sediment of Mariana Trench.</title>
        <authorList>
            <person name="Zhang J."/>
            <person name="Xu X."/>
        </authorList>
    </citation>
    <scope>NUCLEOTIDE SEQUENCE</scope>
    <source>
        <strain evidence="1">MT3330</strain>
    </source>
</reference>
<dbReference type="EMBL" id="CP094358">
    <property type="protein sequence ID" value="UOB18996.1"/>
    <property type="molecule type" value="Genomic_DNA"/>
</dbReference>